<dbReference type="VEuPathDB" id="FungiDB:TRIVIDRAFT_70050"/>
<evidence type="ECO:0000313" key="2">
    <source>
        <dbReference type="Proteomes" id="UP000007115"/>
    </source>
</evidence>
<dbReference type="HOGENOM" id="CLU_1261671_0_0_1"/>
<dbReference type="InParanoid" id="G9NDN0"/>
<dbReference type="Proteomes" id="UP000007115">
    <property type="component" value="Unassembled WGS sequence"/>
</dbReference>
<comment type="caution">
    <text evidence="1">The sequence shown here is derived from an EMBL/GenBank/DDBJ whole genome shotgun (WGS) entry which is preliminary data.</text>
</comment>
<organism evidence="1 2">
    <name type="scientific">Hypocrea virens (strain Gv29-8 / FGSC 10586)</name>
    <name type="common">Gliocladium virens</name>
    <name type="synonym">Trichoderma virens</name>
    <dbReference type="NCBI Taxonomy" id="413071"/>
    <lineage>
        <taxon>Eukaryota</taxon>
        <taxon>Fungi</taxon>
        <taxon>Dikarya</taxon>
        <taxon>Ascomycota</taxon>
        <taxon>Pezizomycotina</taxon>
        <taxon>Sordariomycetes</taxon>
        <taxon>Hypocreomycetidae</taxon>
        <taxon>Hypocreales</taxon>
        <taxon>Hypocreaceae</taxon>
        <taxon>Trichoderma</taxon>
    </lineage>
</organism>
<accession>G9NDN0</accession>
<reference evidence="1 2" key="1">
    <citation type="journal article" date="2011" name="Genome Biol.">
        <title>Comparative genome sequence analysis underscores mycoparasitism as the ancestral life style of Trichoderma.</title>
        <authorList>
            <person name="Kubicek C.P."/>
            <person name="Herrera-Estrella A."/>
            <person name="Seidl-Seiboth V."/>
            <person name="Martinez D.A."/>
            <person name="Druzhinina I.S."/>
            <person name="Thon M."/>
            <person name="Zeilinger S."/>
            <person name="Casas-Flores S."/>
            <person name="Horwitz B.A."/>
            <person name="Mukherjee P.K."/>
            <person name="Mukherjee M."/>
            <person name="Kredics L."/>
            <person name="Alcaraz L.D."/>
            <person name="Aerts A."/>
            <person name="Antal Z."/>
            <person name="Atanasova L."/>
            <person name="Cervantes-Badillo M.G."/>
            <person name="Challacombe J."/>
            <person name="Chertkov O."/>
            <person name="McCluskey K."/>
            <person name="Coulpier F."/>
            <person name="Deshpande N."/>
            <person name="von Doehren H."/>
            <person name="Ebbole D.J."/>
            <person name="Esquivel-Naranjo E.U."/>
            <person name="Fekete E."/>
            <person name="Flipphi M."/>
            <person name="Glaser F."/>
            <person name="Gomez-Rodriguez E.Y."/>
            <person name="Gruber S."/>
            <person name="Han C."/>
            <person name="Henrissat B."/>
            <person name="Hermosa R."/>
            <person name="Hernandez-Onate M."/>
            <person name="Karaffa L."/>
            <person name="Kosti I."/>
            <person name="Le Crom S."/>
            <person name="Lindquist E."/>
            <person name="Lucas S."/>
            <person name="Luebeck M."/>
            <person name="Luebeck P.S."/>
            <person name="Margeot A."/>
            <person name="Metz B."/>
            <person name="Misra M."/>
            <person name="Nevalainen H."/>
            <person name="Omann M."/>
            <person name="Packer N."/>
            <person name="Perrone G."/>
            <person name="Uresti-Rivera E.E."/>
            <person name="Salamov A."/>
            <person name="Schmoll M."/>
            <person name="Seiboth B."/>
            <person name="Shapiro H."/>
            <person name="Sukno S."/>
            <person name="Tamayo-Ramos J.A."/>
            <person name="Tisch D."/>
            <person name="Wiest A."/>
            <person name="Wilkinson H.H."/>
            <person name="Zhang M."/>
            <person name="Coutinho P.M."/>
            <person name="Kenerley C.M."/>
            <person name="Monte E."/>
            <person name="Baker S.E."/>
            <person name="Grigoriev I.V."/>
        </authorList>
    </citation>
    <scope>NUCLEOTIDE SEQUENCE [LARGE SCALE GENOMIC DNA]</scope>
    <source>
        <strain evidence="2">Gv29-8 / FGSC 10586</strain>
    </source>
</reference>
<dbReference type="EMBL" id="ABDF02000093">
    <property type="protein sequence ID" value="EHK15131.1"/>
    <property type="molecule type" value="Genomic_DNA"/>
</dbReference>
<gene>
    <name evidence="1" type="ORF">TRIVIDRAFT_70050</name>
</gene>
<evidence type="ECO:0000313" key="1">
    <source>
        <dbReference type="EMBL" id="EHK15131.1"/>
    </source>
</evidence>
<dbReference type="AlphaFoldDB" id="G9NDN0"/>
<name>G9NDN0_HYPVG</name>
<proteinExistence type="predicted"/>
<dbReference type="RefSeq" id="XP_013949325.1">
    <property type="nucleotide sequence ID" value="XM_014093850.1"/>
</dbReference>
<protein>
    <submittedName>
        <fullName evidence="1">Uncharacterized protein</fullName>
    </submittedName>
</protein>
<keyword evidence="2" id="KW-1185">Reference proteome</keyword>
<dbReference type="GeneID" id="25797305"/>
<sequence length="219" mass="25100">MSCSSPLDRFDKFPLLPPELRSNIWRLNNLNPSLDNVIEFTFVRKEYGDLERAAARRLLTFISREAHESHQKPGQIPTILRPKPDLKYPSFELPAIPLDPSDDVIYTKSLSDAWHFVSYYPVSGIKRFALRDDFKKSWMFHRASAIRAFVLTAEEIIIVDTLDTSQANMDDFIKDLKATCQNGLPSKKILGEINLRVWKGTTNEKGEICSLVDTGRLEK</sequence>